<dbReference type="Proteomes" id="UP001153148">
    <property type="component" value="Unassembled WGS sequence"/>
</dbReference>
<comment type="caution">
    <text evidence="1">The sequence shown here is derived from an EMBL/GenBank/DDBJ whole genome shotgun (WGS) entry which is preliminary data.</text>
</comment>
<reference evidence="1" key="1">
    <citation type="submission" date="2021-03" db="EMBL/GenBank/DDBJ databases">
        <authorList>
            <person name="Tran Van P."/>
        </authorList>
    </citation>
    <scope>NUCLEOTIDE SEQUENCE</scope>
</reference>
<dbReference type="EMBL" id="CAJPIN010010280">
    <property type="protein sequence ID" value="CAG2059694.1"/>
    <property type="molecule type" value="Genomic_DNA"/>
</dbReference>
<gene>
    <name evidence="1" type="ORF">TPAB3V08_LOCUS6653</name>
</gene>
<sequence>MVEEVNLKGKLGVCLAVLSKIRAKKWIRTYLHLLVNFLVKRALSPDRGGLLNLQQSPVVAQIHPPGKVGGNTGIKSCLSDSIEASSINVSTMTIYLQFHIIAAIAIFHLQCGQADIYENQ</sequence>
<keyword evidence="2" id="KW-1185">Reference proteome</keyword>
<organism evidence="1 2">
    <name type="scientific">Timema podura</name>
    <name type="common">Walking stick</name>
    <dbReference type="NCBI Taxonomy" id="61482"/>
    <lineage>
        <taxon>Eukaryota</taxon>
        <taxon>Metazoa</taxon>
        <taxon>Ecdysozoa</taxon>
        <taxon>Arthropoda</taxon>
        <taxon>Hexapoda</taxon>
        <taxon>Insecta</taxon>
        <taxon>Pterygota</taxon>
        <taxon>Neoptera</taxon>
        <taxon>Polyneoptera</taxon>
        <taxon>Phasmatodea</taxon>
        <taxon>Timematodea</taxon>
        <taxon>Timematoidea</taxon>
        <taxon>Timematidae</taxon>
        <taxon>Timema</taxon>
    </lineage>
</organism>
<protein>
    <submittedName>
        <fullName evidence="1">Uncharacterized protein</fullName>
    </submittedName>
</protein>
<proteinExistence type="predicted"/>
<accession>A0ABN7NVB3</accession>
<evidence type="ECO:0000313" key="2">
    <source>
        <dbReference type="Proteomes" id="UP001153148"/>
    </source>
</evidence>
<evidence type="ECO:0000313" key="1">
    <source>
        <dbReference type="EMBL" id="CAG2059694.1"/>
    </source>
</evidence>
<name>A0ABN7NVB3_TIMPD</name>